<dbReference type="Proteomes" id="UP000682733">
    <property type="component" value="Unassembled WGS sequence"/>
</dbReference>
<protein>
    <recommendedName>
        <fullName evidence="4">UMOD/GP2/OIT3-like D8C domain-containing protein</fullName>
    </recommendedName>
</protein>
<evidence type="ECO:0000259" key="4">
    <source>
        <dbReference type="Pfam" id="PF23283"/>
    </source>
</evidence>
<evidence type="ECO:0000256" key="3">
    <source>
        <dbReference type="SAM" id="MobiDB-lite"/>
    </source>
</evidence>
<gene>
    <name evidence="5" type="ORF">OVA965_LOCUS33192</name>
    <name evidence="6" type="ORF">TMI583_LOCUS34072</name>
</gene>
<feature type="domain" description="UMOD/GP2/OIT3-like D8C" evidence="4">
    <location>
        <begin position="217"/>
        <end position="279"/>
    </location>
</feature>
<feature type="region of interest" description="Disordered" evidence="3">
    <location>
        <begin position="75"/>
        <end position="99"/>
    </location>
</feature>
<evidence type="ECO:0000313" key="5">
    <source>
        <dbReference type="EMBL" id="CAF1405783.1"/>
    </source>
</evidence>
<feature type="compositionally biased region" description="Low complexity" evidence="3">
    <location>
        <begin position="75"/>
        <end position="86"/>
    </location>
</feature>
<name>A0A8S2FB18_9BILA</name>
<dbReference type="Proteomes" id="UP000677228">
    <property type="component" value="Unassembled WGS sequence"/>
</dbReference>
<dbReference type="Pfam" id="PF23283">
    <property type="entry name" value="D8C_UMOD"/>
    <property type="match status" value="1"/>
</dbReference>
<evidence type="ECO:0000313" key="6">
    <source>
        <dbReference type="EMBL" id="CAF4211378.1"/>
    </source>
</evidence>
<organism evidence="5 7">
    <name type="scientific">Didymodactylos carnosus</name>
    <dbReference type="NCBI Taxonomy" id="1234261"/>
    <lineage>
        <taxon>Eukaryota</taxon>
        <taxon>Metazoa</taxon>
        <taxon>Spiralia</taxon>
        <taxon>Gnathifera</taxon>
        <taxon>Rotifera</taxon>
        <taxon>Eurotatoria</taxon>
        <taxon>Bdelloidea</taxon>
        <taxon>Philodinida</taxon>
        <taxon>Philodinidae</taxon>
        <taxon>Didymodactylos</taxon>
    </lineage>
</organism>
<reference evidence="5" key="1">
    <citation type="submission" date="2021-02" db="EMBL/GenBank/DDBJ databases">
        <authorList>
            <person name="Nowell W R."/>
        </authorList>
    </citation>
    <scope>NUCLEOTIDE SEQUENCE</scope>
</reference>
<dbReference type="EMBL" id="CAJOBA010048351">
    <property type="protein sequence ID" value="CAF4211378.1"/>
    <property type="molecule type" value="Genomic_DNA"/>
</dbReference>
<comment type="caution">
    <text evidence="5">The sequence shown here is derived from an EMBL/GenBank/DDBJ whole genome shotgun (WGS) entry which is preliminary data.</text>
</comment>
<keyword evidence="2" id="KW-1015">Disulfide bond</keyword>
<evidence type="ECO:0000313" key="7">
    <source>
        <dbReference type="Proteomes" id="UP000677228"/>
    </source>
</evidence>
<dbReference type="InterPro" id="IPR057774">
    <property type="entry name" value="D8C_UMOD/GP2/OIT3-like"/>
</dbReference>
<keyword evidence="1" id="KW-0732">Signal</keyword>
<evidence type="ECO:0000256" key="2">
    <source>
        <dbReference type="ARBA" id="ARBA00023157"/>
    </source>
</evidence>
<accession>A0A8S2FB18</accession>
<proteinExistence type="predicted"/>
<sequence length="280" mass="31266">MSRPSPILDIRFDAWSPETTTTDTWSSQMNSQDQLTIRRRRKLSSLFKYEMVVVFQPQRQPLVLLVPRLLPQHRQQVPPQPQALRPQLPPQQHPRVQQPQRQPLVLLVLRLLPQHRQQVPPQAQALPTTATTTTNNLPAQCSSYTTITDSTRNIAYSSSSTCDTSLFSSTPTWVKFSGGAGSRIVTSASSVSVCGTDEQEIVFHVFVQQTECYSFVATISPGWYNGAMPPVGVSNTGTVCYNWAGNNCNWSNNVQVTNCNGFYVYALIAPPTCNLRYCTT</sequence>
<evidence type="ECO:0000256" key="1">
    <source>
        <dbReference type="ARBA" id="ARBA00022729"/>
    </source>
</evidence>
<dbReference type="AlphaFoldDB" id="A0A8S2FB18"/>
<dbReference type="EMBL" id="CAJNOK010026612">
    <property type="protein sequence ID" value="CAF1405783.1"/>
    <property type="molecule type" value="Genomic_DNA"/>
</dbReference>